<accession>A0ABN2TCI9</accession>
<dbReference type="SUPFAM" id="SSF52343">
    <property type="entry name" value="Ferredoxin reductase-like, C-terminal NADP-linked domain"/>
    <property type="match status" value="1"/>
</dbReference>
<dbReference type="PANTHER" id="PTHR43513">
    <property type="entry name" value="DIHYDROOROTATE DEHYDROGENASE B (NAD(+)), ELECTRON TRANSFER SUBUNIT"/>
    <property type="match status" value="1"/>
</dbReference>
<dbReference type="InterPro" id="IPR050353">
    <property type="entry name" value="PyrK_electron_transfer"/>
</dbReference>
<feature type="region of interest" description="Disordered" evidence="1">
    <location>
        <begin position="1"/>
        <end position="25"/>
    </location>
</feature>
<organism evidence="3 4">
    <name type="scientific">Catenulispora subtropica</name>
    <dbReference type="NCBI Taxonomy" id="450798"/>
    <lineage>
        <taxon>Bacteria</taxon>
        <taxon>Bacillati</taxon>
        <taxon>Actinomycetota</taxon>
        <taxon>Actinomycetes</taxon>
        <taxon>Catenulisporales</taxon>
        <taxon>Catenulisporaceae</taxon>
        <taxon>Catenulispora</taxon>
    </lineage>
</organism>
<dbReference type="InterPro" id="IPR019480">
    <property type="entry name" value="Dihydroorotate_DH_Fe-S-bd"/>
</dbReference>
<keyword evidence="4" id="KW-1185">Reference proteome</keyword>
<dbReference type="CDD" id="cd06221">
    <property type="entry name" value="sulfite_reductase_like"/>
    <property type="match status" value="1"/>
</dbReference>
<gene>
    <name evidence="3" type="ORF">GCM10009838_82050</name>
</gene>
<dbReference type="Gene3D" id="3.40.50.80">
    <property type="entry name" value="Nucleotide-binding domain of ferredoxin-NADP reductase (FNR) module"/>
    <property type="match status" value="1"/>
</dbReference>
<dbReference type="InterPro" id="IPR039261">
    <property type="entry name" value="FNR_nucleotide-bd"/>
</dbReference>
<comment type="caution">
    <text evidence="3">The sequence shown here is derived from an EMBL/GenBank/DDBJ whole genome shotgun (WGS) entry which is preliminary data.</text>
</comment>
<dbReference type="PIRSF" id="PIRSF006816">
    <property type="entry name" value="Cyc3_hyd_g"/>
    <property type="match status" value="1"/>
</dbReference>
<dbReference type="PROSITE" id="PS51384">
    <property type="entry name" value="FAD_FR"/>
    <property type="match status" value="1"/>
</dbReference>
<feature type="compositionally biased region" description="Basic and acidic residues" evidence="1">
    <location>
        <begin position="1"/>
        <end position="10"/>
    </location>
</feature>
<dbReference type="PRINTS" id="PR00410">
    <property type="entry name" value="PHEHYDRXLASE"/>
</dbReference>
<dbReference type="PANTHER" id="PTHR43513:SF3">
    <property type="entry name" value="DIHYDROOROTATE DEHYDROGENASE B (NAD(+)), ELECTRON TRANSFER SUBUNIT-RELATED"/>
    <property type="match status" value="1"/>
</dbReference>
<dbReference type="Pfam" id="PF00175">
    <property type="entry name" value="NAD_binding_1"/>
    <property type="match status" value="1"/>
</dbReference>
<dbReference type="Gene3D" id="2.40.30.10">
    <property type="entry name" value="Translation factors"/>
    <property type="match status" value="1"/>
</dbReference>
<dbReference type="Proteomes" id="UP001499854">
    <property type="component" value="Unassembled WGS sequence"/>
</dbReference>
<evidence type="ECO:0000313" key="4">
    <source>
        <dbReference type="Proteomes" id="UP001499854"/>
    </source>
</evidence>
<dbReference type="Pfam" id="PF10418">
    <property type="entry name" value="DHODB_Fe-S_bind"/>
    <property type="match status" value="1"/>
</dbReference>
<protein>
    <submittedName>
        <fullName evidence="3">FAD/NAD(P)-binding protein</fullName>
    </submittedName>
</protein>
<feature type="domain" description="FAD-binding FR-type" evidence="2">
    <location>
        <begin position="1"/>
        <end position="92"/>
    </location>
</feature>
<reference evidence="3 4" key="1">
    <citation type="journal article" date="2019" name="Int. J. Syst. Evol. Microbiol.">
        <title>The Global Catalogue of Microorganisms (GCM) 10K type strain sequencing project: providing services to taxonomists for standard genome sequencing and annotation.</title>
        <authorList>
            <consortium name="The Broad Institute Genomics Platform"/>
            <consortium name="The Broad Institute Genome Sequencing Center for Infectious Disease"/>
            <person name="Wu L."/>
            <person name="Ma J."/>
        </authorList>
    </citation>
    <scope>NUCLEOTIDE SEQUENCE [LARGE SCALE GENOMIC DNA]</scope>
    <source>
        <strain evidence="3 4">JCM 16013</strain>
    </source>
</reference>
<dbReference type="InterPro" id="IPR012165">
    <property type="entry name" value="Cyt_c3_hydrogenase_gsu"/>
</dbReference>
<dbReference type="SUPFAM" id="SSF63380">
    <property type="entry name" value="Riboflavin synthase domain-like"/>
    <property type="match status" value="1"/>
</dbReference>
<dbReference type="InterPro" id="IPR001433">
    <property type="entry name" value="OxRdtase_FAD/NAD-bd"/>
</dbReference>
<evidence type="ECO:0000313" key="3">
    <source>
        <dbReference type="EMBL" id="GAA2003497.1"/>
    </source>
</evidence>
<proteinExistence type="predicted"/>
<evidence type="ECO:0000259" key="2">
    <source>
        <dbReference type="PROSITE" id="PS51384"/>
    </source>
</evidence>
<dbReference type="InterPro" id="IPR017938">
    <property type="entry name" value="Riboflavin_synthase-like_b-brl"/>
</dbReference>
<name>A0ABN2TCI9_9ACTN</name>
<sequence length="271" mass="28771">MTENRRESGDTRTLSLAPLDRPLPRPRPGQFTMVYVFGVGEIPLSVSGHAVNGDRSLTHTVRAVGAVSAALCRAEPGTVVGVRGPFGTGWEVSRSRGRDLLFVAGGIGLAPLRPPLLEVLGARREYGFVTVVAGARTPADHLYGVEDECWRAHGVTVLRIVDRVPEEPGPRGPTVWPGPVGLVTDLLPEIRLRPERTTAYLCGPEAMMTHTGAALTGLGMGPAAIEVSLERNMRCGVGVCGHCQLGPDFVCLDGPVTTLEHAAPLLAVREL</sequence>
<dbReference type="InterPro" id="IPR017927">
    <property type="entry name" value="FAD-bd_FR_type"/>
</dbReference>
<evidence type="ECO:0000256" key="1">
    <source>
        <dbReference type="SAM" id="MobiDB-lite"/>
    </source>
</evidence>
<dbReference type="EMBL" id="BAAAQM010000078">
    <property type="protein sequence ID" value="GAA2003497.1"/>
    <property type="molecule type" value="Genomic_DNA"/>
</dbReference>